<accession>A0A6N2B5C7</accession>
<organism evidence="3">
    <name type="scientific">Solanum chilense</name>
    <name type="common">Tomato</name>
    <name type="synonym">Lycopersicon chilense</name>
    <dbReference type="NCBI Taxonomy" id="4083"/>
    <lineage>
        <taxon>Eukaryota</taxon>
        <taxon>Viridiplantae</taxon>
        <taxon>Streptophyta</taxon>
        <taxon>Embryophyta</taxon>
        <taxon>Tracheophyta</taxon>
        <taxon>Spermatophyta</taxon>
        <taxon>Magnoliopsida</taxon>
        <taxon>eudicotyledons</taxon>
        <taxon>Gunneridae</taxon>
        <taxon>Pentapetalae</taxon>
        <taxon>asterids</taxon>
        <taxon>lamiids</taxon>
        <taxon>Solanales</taxon>
        <taxon>Solanaceae</taxon>
        <taxon>Solanoideae</taxon>
        <taxon>Solaneae</taxon>
        <taxon>Solanum</taxon>
        <taxon>Solanum subgen. Lycopersicon</taxon>
    </lineage>
</organism>
<evidence type="ECO:0000256" key="1">
    <source>
        <dbReference type="SAM" id="MobiDB-lite"/>
    </source>
</evidence>
<sequence>VQVVEGLLETTLKKILSLIYPKEVIDEQAPVNPPPLTDENIRVALFQMVQAITTQAQASTTQAQAMTTQANREVVPWANQQVATMASCLGDFNRINSPTFYGSKKAELSTYQLKDVAQTWEKSKDKVVEFINLRQGCMSVHEYSLKFTKLSKYAPSLVSNPRDKMNRFVTGVTDDLKEECHSAMLHDNITISRLMVHDQQVEEARSKRKSRDAKSARSFDCGSSNWKSSDDRVSKPKPKKGKGTSSPIDKPTCGKCGKKHYRDFLKGTDNYFCCGKSGHKVRDCHNVRGQDKGSGQAQASGANKALKKNRFYALRSRGKQDTSPDVVADILKVFSIDVYALLDPGATLSFIAFLITKKFDVLPDILNEPIIVSTPEGESVVAKRMYRNYPIMLHNRVSYVELVELDTFDFDVILVRVQDLDSEMPPIDPVLVVREFLEVFSNDLPSIPPEREINLGIDLLPDTNPILIPPYRMTLVELKELKARIKNY</sequence>
<gene>
    <name evidence="3" type="ORF">EJD97_017461</name>
</gene>
<dbReference type="Pfam" id="PF08284">
    <property type="entry name" value="RVP_2"/>
    <property type="match status" value="1"/>
</dbReference>
<feature type="region of interest" description="Disordered" evidence="1">
    <location>
        <begin position="202"/>
        <end position="249"/>
    </location>
</feature>
<feature type="non-terminal residue" evidence="3">
    <location>
        <position position="1"/>
    </location>
</feature>
<dbReference type="InterPro" id="IPR032567">
    <property type="entry name" value="RTL1-rel"/>
</dbReference>
<proteinExistence type="predicted"/>
<evidence type="ECO:0000259" key="2">
    <source>
        <dbReference type="Pfam" id="PF03732"/>
    </source>
</evidence>
<dbReference type="InterPro" id="IPR005162">
    <property type="entry name" value="Retrotrans_gag_dom"/>
</dbReference>
<evidence type="ECO:0000313" key="3">
    <source>
        <dbReference type="EMBL" id="TMW89238.1"/>
    </source>
</evidence>
<dbReference type="Pfam" id="PF03732">
    <property type="entry name" value="Retrotrans_gag"/>
    <property type="match status" value="1"/>
</dbReference>
<dbReference type="AlphaFoldDB" id="A0A6N2B5C7"/>
<protein>
    <recommendedName>
        <fullName evidence="2">Retrotransposon gag domain-containing protein</fullName>
    </recommendedName>
</protein>
<dbReference type="EMBL" id="RXGB01004650">
    <property type="protein sequence ID" value="TMW89238.1"/>
    <property type="molecule type" value="Genomic_DNA"/>
</dbReference>
<reference evidence="3" key="1">
    <citation type="submission" date="2019-05" db="EMBL/GenBank/DDBJ databases">
        <title>The de novo reference genome and transcriptome assemblies of the wild tomato species Solanum chilense.</title>
        <authorList>
            <person name="Stam R."/>
            <person name="Nosenko T."/>
            <person name="Hoerger A.C."/>
            <person name="Stephan W."/>
            <person name="Seidel M.A."/>
            <person name="Kuhn J.M.M."/>
            <person name="Haberer G."/>
            <person name="Tellier A."/>
        </authorList>
    </citation>
    <scope>NUCLEOTIDE SEQUENCE</scope>
    <source>
        <tissue evidence="3">Mature leaves</tissue>
    </source>
</reference>
<dbReference type="PANTHER" id="PTHR15503">
    <property type="entry name" value="LDOC1 RELATED"/>
    <property type="match status" value="1"/>
</dbReference>
<comment type="caution">
    <text evidence="3">The sequence shown here is derived from an EMBL/GenBank/DDBJ whole genome shotgun (WGS) entry which is preliminary data.</text>
</comment>
<dbReference type="CDD" id="cd00303">
    <property type="entry name" value="retropepsin_like"/>
    <property type="match status" value="1"/>
</dbReference>
<feature type="domain" description="Retrotransposon gag" evidence="2">
    <location>
        <begin position="121"/>
        <end position="173"/>
    </location>
</feature>
<name>A0A6N2B5C7_SOLCI</name>
<dbReference type="PANTHER" id="PTHR15503:SF45">
    <property type="entry name" value="RNA-DIRECTED DNA POLYMERASE HOMOLOG"/>
    <property type="match status" value="1"/>
</dbReference>